<dbReference type="InterPro" id="IPR039424">
    <property type="entry name" value="SBP_5"/>
</dbReference>
<reference evidence="6 7" key="1">
    <citation type="journal article" date="2021" name="Arch. Microbiol.">
        <title>Harenicola maris gen. nov., sp. nov. isolated from the Sea of Japan shallow sediments.</title>
        <authorList>
            <person name="Romanenko L.A."/>
            <person name="Kurilenko V.V."/>
            <person name="Chernysheva N.Y."/>
            <person name="Tekutyeva L.A."/>
            <person name="Velansky P.V."/>
            <person name="Svetashev V.I."/>
            <person name="Isaeva M.P."/>
        </authorList>
    </citation>
    <scope>NUCLEOTIDE SEQUENCE [LARGE SCALE GENOMIC DNA]</scope>
    <source>
        <strain evidence="6 7">KMM 3653</strain>
    </source>
</reference>
<dbReference type="GO" id="GO:0030288">
    <property type="term" value="C:outer membrane-bounded periplasmic space"/>
    <property type="evidence" value="ECO:0007669"/>
    <property type="project" value="UniProtKB-ARBA"/>
</dbReference>
<dbReference type="AlphaFoldDB" id="A0AAP2CNY9"/>
<dbReference type="PANTHER" id="PTHR30290">
    <property type="entry name" value="PERIPLASMIC BINDING COMPONENT OF ABC TRANSPORTER"/>
    <property type="match status" value="1"/>
</dbReference>
<dbReference type="PIRSF" id="PIRSF002741">
    <property type="entry name" value="MppA"/>
    <property type="match status" value="1"/>
</dbReference>
<dbReference type="GO" id="GO:0015833">
    <property type="term" value="P:peptide transport"/>
    <property type="evidence" value="ECO:0007669"/>
    <property type="project" value="TreeGrafter"/>
</dbReference>
<evidence type="ECO:0000256" key="4">
    <source>
        <dbReference type="ARBA" id="ARBA00022729"/>
    </source>
</evidence>
<gene>
    <name evidence="6" type="ORF">IV417_06130</name>
</gene>
<name>A0AAP2CNY9_9RHOB</name>
<evidence type="ECO:0000313" key="6">
    <source>
        <dbReference type="EMBL" id="MBT0956956.1"/>
    </source>
</evidence>
<dbReference type="InterPro" id="IPR030678">
    <property type="entry name" value="Peptide/Ni-bd"/>
</dbReference>
<evidence type="ECO:0000259" key="5">
    <source>
        <dbReference type="Pfam" id="PF00496"/>
    </source>
</evidence>
<dbReference type="CDD" id="cd08503">
    <property type="entry name" value="PBP2_NikA_DppA_OppA_like_17"/>
    <property type="match status" value="1"/>
</dbReference>
<dbReference type="GO" id="GO:1904680">
    <property type="term" value="F:peptide transmembrane transporter activity"/>
    <property type="evidence" value="ECO:0007669"/>
    <property type="project" value="TreeGrafter"/>
</dbReference>
<dbReference type="Gene3D" id="3.40.190.10">
    <property type="entry name" value="Periplasmic binding protein-like II"/>
    <property type="match status" value="1"/>
</dbReference>
<accession>A0AAP2CNY9</accession>
<feature type="domain" description="Solute-binding protein family 5" evidence="5">
    <location>
        <begin position="108"/>
        <end position="461"/>
    </location>
</feature>
<dbReference type="PROSITE" id="PS01040">
    <property type="entry name" value="SBP_BACTERIAL_5"/>
    <property type="match status" value="1"/>
</dbReference>
<dbReference type="InterPro" id="IPR023765">
    <property type="entry name" value="SBP_5_CS"/>
</dbReference>
<dbReference type="PANTHER" id="PTHR30290:SF10">
    <property type="entry name" value="PERIPLASMIC OLIGOPEPTIDE-BINDING PROTEIN-RELATED"/>
    <property type="match status" value="1"/>
</dbReference>
<dbReference type="SUPFAM" id="SSF53850">
    <property type="entry name" value="Periplasmic binding protein-like II"/>
    <property type="match status" value="1"/>
</dbReference>
<dbReference type="InterPro" id="IPR006311">
    <property type="entry name" value="TAT_signal"/>
</dbReference>
<keyword evidence="3" id="KW-0813">Transport</keyword>
<evidence type="ECO:0000256" key="3">
    <source>
        <dbReference type="ARBA" id="ARBA00022448"/>
    </source>
</evidence>
<keyword evidence="4" id="KW-0732">Signal</keyword>
<dbReference type="Pfam" id="PF00496">
    <property type="entry name" value="SBP_bac_5"/>
    <property type="match status" value="1"/>
</dbReference>
<sequence>MTKSTLTGARVHPGAEMYAKEHMDGQMDRREFLVRATALGVTSAAAYGMIGATAPARAAGHAQQGGTLRYQMEVRALKDPRTYDWTQIATFTAGWLEYLVEYNSDGTFEPMLLAGWETNDDATEYTLKVREGVKWNNGDPFTAADVARNIEGWCDKSVEGNSMAGRMASLIDPETEKAREGAITMPDDMTVVLKLNTPDITIIPGMADYPAAIVHESHDADNMLNNPIGTGFMIPESMEVGVKGVLVRNTEHEWWGTAAGKGGYLDRIEFIDYGTDPAAFVAAFESEEIDMCWESVGEFVDIFDSIGLVRAEIPSGFTIVVRPNQLAVDADGKKPYEDKRVRQALAMAVDNNVCLELGMSGYGLVADNCHVGPIHPEHDPSVGRLPFDPVKAKALMEEAGMLDYEHELQSIDDDWRKNTTDAVAAQLRDAGFKVKRTILPGSTFWNDWTKYAFSSTNWNHRPLGTQVLGLAYRSGEAWNEFGWSNPEFDALLDEANSIADADARREVMSKIQAIVIEEGVTIQPYWRTAMRHHVEGLVGCERHIADLPQLYKMGFAA</sequence>
<dbReference type="RefSeq" id="WP_327793135.1">
    <property type="nucleotide sequence ID" value="NZ_JADQAZ010000001.1"/>
</dbReference>
<dbReference type="EMBL" id="JADQAZ010000001">
    <property type="protein sequence ID" value="MBT0956956.1"/>
    <property type="molecule type" value="Genomic_DNA"/>
</dbReference>
<comment type="subcellular location">
    <subcellularLocation>
        <location evidence="1">Periplasm</location>
    </subcellularLocation>
</comment>
<dbReference type="Proteomes" id="UP001315686">
    <property type="component" value="Unassembled WGS sequence"/>
</dbReference>
<protein>
    <submittedName>
        <fullName evidence="6">ABC transporter substrate-binding protein</fullName>
    </submittedName>
</protein>
<comment type="similarity">
    <text evidence="2">Belongs to the bacterial solute-binding protein 5 family.</text>
</comment>
<dbReference type="Gene3D" id="3.10.105.10">
    <property type="entry name" value="Dipeptide-binding Protein, Domain 3"/>
    <property type="match status" value="1"/>
</dbReference>
<dbReference type="GO" id="GO:0043190">
    <property type="term" value="C:ATP-binding cassette (ABC) transporter complex"/>
    <property type="evidence" value="ECO:0007669"/>
    <property type="project" value="InterPro"/>
</dbReference>
<evidence type="ECO:0000256" key="1">
    <source>
        <dbReference type="ARBA" id="ARBA00004418"/>
    </source>
</evidence>
<dbReference type="PROSITE" id="PS51318">
    <property type="entry name" value="TAT"/>
    <property type="match status" value="1"/>
</dbReference>
<proteinExistence type="inferred from homology"/>
<organism evidence="6 7">
    <name type="scientific">Harenicola maris</name>
    <dbReference type="NCBI Taxonomy" id="2841044"/>
    <lineage>
        <taxon>Bacteria</taxon>
        <taxon>Pseudomonadati</taxon>
        <taxon>Pseudomonadota</taxon>
        <taxon>Alphaproteobacteria</taxon>
        <taxon>Rhodobacterales</taxon>
        <taxon>Paracoccaceae</taxon>
        <taxon>Harenicola</taxon>
    </lineage>
</organism>
<evidence type="ECO:0000256" key="2">
    <source>
        <dbReference type="ARBA" id="ARBA00005695"/>
    </source>
</evidence>
<evidence type="ECO:0000313" key="7">
    <source>
        <dbReference type="Proteomes" id="UP001315686"/>
    </source>
</evidence>
<comment type="caution">
    <text evidence="6">The sequence shown here is derived from an EMBL/GenBank/DDBJ whole genome shotgun (WGS) entry which is preliminary data.</text>
</comment>
<dbReference type="InterPro" id="IPR000914">
    <property type="entry name" value="SBP_5_dom"/>
</dbReference>
<keyword evidence="7" id="KW-1185">Reference proteome</keyword>